<proteinExistence type="inferred from homology"/>
<dbReference type="Pfam" id="PF00155">
    <property type="entry name" value="Aminotran_1_2"/>
    <property type="match status" value="1"/>
</dbReference>
<dbReference type="AlphaFoldDB" id="A0A840QBQ2"/>
<dbReference type="EMBL" id="JACHIW010000001">
    <property type="protein sequence ID" value="MBB5157231.1"/>
    <property type="molecule type" value="Genomic_DNA"/>
</dbReference>
<dbReference type="InterPro" id="IPR015421">
    <property type="entry name" value="PyrdxlP-dep_Trfase_major"/>
</dbReference>
<comment type="similarity">
    <text evidence="1">In the C-terminal section; belongs to the class-I pyridoxal-phosphate-dependent aminotransferase family.</text>
</comment>
<organism evidence="7 8">
    <name type="scientific">Saccharopolyspora phatthalungensis</name>
    <dbReference type="NCBI Taxonomy" id="664693"/>
    <lineage>
        <taxon>Bacteria</taxon>
        <taxon>Bacillati</taxon>
        <taxon>Actinomycetota</taxon>
        <taxon>Actinomycetes</taxon>
        <taxon>Pseudonocardiales</taxon>
        <taxon>Pseudonocardiaceae</taxon>
        <taxon>Saccharopolyspora</taxon>
    </lineage>
</organism>
<dbReference type="GO" id="GO:0008483">
    <property type="term" value="F:transaminase activity"/>
    <property type="evidence" value="ECO:0007669"/>
    <property type="project" value="UniProtKB-KW"/>
</dbReference>
<feature type="domain" description="HTH gntR-type" evidence="6">
    <location>
        <begin position="15"/>
        <end position="83"/>
    </location>
</feature>
<dbReference type="GO" id="GO:0003677">
    <property type="term" value="F:DNA binding"/>
    <property type="evidence" value="ECO:0007669"/>
    <property type="project" value="UniProtKB-KW"/>
</dbReference>
<dbReference type="SMART" id="SM00345">
    <property type="entry name" value="HTH_GNTR"/>
    <property type="match status" value="1"/>
</dbReference>
<dbReference type="Gene3D" id="3.40.640.10">
    <property type="entry name" value="Type I PLP-dependent aspartate aminotransferase-like (Major domain)"/>
    <property type="match status" value="1"/>
</dbReference>
<dbReference type="PANTHER" id="PTHR46577:SF1">
    <property type="entry name" value="HTH-TYPE TRANSCRIPTIONAL REGULATORY PROTEIN GABR"/>
    <property type="match status" value="1"/>
</dbReference>
<keyword evidence="8" id="KW-1185">Reference proteome</keyword>
<keyword evidence="2" id="KW-0663">Pyridoxal phosphate</keyword>
<sequence length="483" mass="53878">MSVVLTLDVDRRTNLALNEQIRQRIIHLINDGALPPGTKMPSSRQLARDLGVSRSVVVEAYQQLTSEGWLLSRNRSGTTVSQHSANEPRTLVTTATAKAPRTRWNLVPGSADVRSFPRREWMSCMNTVIRRMSDRDMDYPPPAGVPSARAALANYLGRVRLVRTNPEQVMMTAGFAQGLTLVCRLLLRRGIDQIGLEDPGHPGQRLYLENLGMRTVAINVDEQGLNVAALARSGVRAVLVTPAHQFPTGVVLTAERRQALVEWAEHVDGWIIEDDYDGEFWYDHSSRPHSLQCLSPERVVYGGTASKSLAPGLRMGWLAAPKTISGELQVVRETFDLGSGTVEQLAYAEFVQSGLQDKHLRRVRESYRQRWNLIREYLIDGHSDKLPEIQLTGVAAGLHAHLRFPEDLCEEEFLHQAELRGIALHGASRFRLKRADSPPGIVLGYAKESGAWLAEALGVLRHLAISLRRTVPRRETRESGRCP</sequence>
<accession>A0A840QBQ2</accession>
<dbReference type="InterPro" id="IPR004839">
    <property type="entry name" value="Aminotransferase_I/II_large"/>
</dbReference>
<keyword evidence="4" id="KW-0238">DNA-binding</keyword>
<dbReference type="GO" id="GO:0003700">
    <property type="term" value="F:DNA-binding transcription factor activity"/>
    <property type="evidence" value="ECO:0007669"/>
    <property type="project" value="InterPro"/>
</dbReference>
<keyword evidence="7" id="KW-0032">Aminotransferase</keyword>
<keyword evidence="3" id="KW-0805">Transcription regulation</keyword>
<dbReference type="CDD" id="cd07377">
    <property type="entry name" value="WHTH_GntR"/>
    <property type="match status" value="1"/>
</dbReference>
<keyword evidence="5" id="KW-0804">Transcription</keyword>
<dbReference type="GO" id="GO:0030170">
    <property type="term" value="F:pyridoxal phosphate binding"/>
    <property type="evidence" value="ECO:0007669"/>
    <property type="project" value="InterPro"/>
</dbReference>
<dbReference type="Pfam" id="PF00392">
    <property type="entry name" value="GntR"/>
    <property type="match status" value="1"/>
</dbReference>
<dbReference type="Gene3D" id="1.10.10.10">
    <property type="entry name" value="Winged helix-like DNA-binding domain superfamily/Winged helix DNA-binding domain"/>
    <property type="match status" value="1"/>
</dbReference>
<dbReference type="Proteomes" id="UP000584374">
    <property type="component" value="Unassembled WGS sequence"/>
</dbReference>
<dbReference type="SUPFAM" id="SSF46785">
    <property type="entry name" value="Winged helix' DNA-binding domain"/>
    <property type="match status" value="1"/>
</dbReference>
<dbReference type="SUPFAM" id="SSF53383">
    <property type="entry name" value="PLP-dependent transferases"/>
    <property type="match status" value="1"/>
</dbReference>
<dbReference type="InterPro" id="IPR015424">
    <property type="entry name" value="PyrdxlP-dep_Trfase"/>
</dbReference>
<dbReference type="InterPro" id="IPR051446">
    <property type="entry name" value="HTH_trans_reg/aminotransferase"/>
</dbReference>
<evidence type="ECO:0000256" key="2">
    <source>
        <dbReference type="ARBA" id="ARBA00022898"/>
    </source>
</evidence>
<evidence type="ECO:0000259" key="6">
    <source>
        <dbReference type="PROSITE" id="PS50949"/>
    </source>
</evidence>
<reference evidence="7 8" key="1">
    <citation type="submission" date="2020-08" db="EMBL/GenBank/DDBJ databases">
        <title>Sequencing the genomes of 1000 actinobacteria strains.</title>
        <authorList>
            <person name="Klenk H.-P."/>
        </authorList>
    </citation>
    <scope>NUCLEOTIDE SEQUENCE [LARGE SCALE GENOMIC DNA]</scope>
    <source>
        <strain evidence="7 8">DSM 45584</strain>
    </source>
</reference>
<protein>
    <submittedName>
        <fullName evidence="7">GntR family transcriptional regulator/MocR family aminotransferase</fullName>
    </submittedName>
</protein>
<dbReference type="RefSeq" id="WP_184728227.1">
    <property type="nucleotide sequence ID" value="NZ_JACHIW010000001.1"/>
</dbReference>
<dbReference type="PRINTS" id="PR00035">
    <property type="entry name" value="HTHGNTR"/>
</dbReference>
<evidence type="ECO:0000256" key="3">
    <source>
        <dbReference type="ARBA" id="ARBA00023015"/>
    </source>
</evidence>
<evidence type="ECO:0000256" key="1">
    <source>
        <dbReference type="ARBA" id="ARBA00005384"/>
    </source>
</evidence>
<dbReference type="InterPro" id="IPR000524">
    <property type="entry name" value="Tscrpt_reg_HTH_GntR"/>
</dbReference>
<dbReference type="InterPro" id="IPR036388">
    <property type="entry name" value="WH-like_DNA-bd_sf"/>
</dbReference>
<dbReference type="InterPro" id="IPR036390">
    <property type="entry name" value="WH_DNA-bd_sf"/>
</dbReference>
<dbReference type="PROSITE" id="PS50949">
    <property type="entry name" value="HTH_GNTR"/>
    <property type="match status" value="1"/>
</dbReference>
<evidence type="ECO:0000313" key="7">
    <source>
        <dbReference type="EMBL" id="MBB5157231.1"/>
    </source>
</evidence>
<name>A0A840QBQ2_9PSEU</name>
<evidence type="ECO:0000313" key="8">
    <source>
        <dbReference type="Proteomes" id="UP000584374"/>
    </source>
</evidence>
<dbReference type="CDD" id="cd00609">
    <property type="entry name" value="AAT_like"/>
    <property type="match status" value="1"/>
</dbReference>
<dbReference type="PANTHER" id="PTHR46577">
    <property type="entry name" value="HTH-TYPE TRANSCRIPTIONAL REGULATORY PROTEIN GABR"/>
    <property type="match status" value="1"/>
</dbReference>
<comment type="caution">
    <text evidence="7">The sequence shown here is derived from an EMBL/GenBank/DDBJ whole genome shotgun (WGS) entry which is preliminary data.</text>
</comment>
<evidence type="ECO:0000256" key="4">
    <source>
        <dbReference type="ARBA" id="ARBA00023125"/>
    </source>
</evidence>
<gene>
    <name evidence="7" type="ORF">BJ970_004765</name>
</gene>
<keyword evidence="7" id="KW-0808">Transferase</keyword>
<evidence type="ECO:0000256" key="5">
    <source>
        <dbReference type="ARBA" id="ARBA00023163"/>
    </source>
</evidence>